<dbReference type="KEGG" id="sesp:BN6_43350"/>
<evidence type="ECO:0000256" key="6">
    <source>
        <dbReference type="ARBA" id="ARBA00022777"/>
    </source>
</evidence>
<dbReference type="EMBL" id="HE804045">
    <property type="protein sequence ID" value="CCH31617.1"/>
    <property type="molecule type" value="Genomic_DNA"/>
</dbReference>
<dbReference type="GO" id="GO:0046983">
    <property type="term" value="F:protein dimerization activity"/>
    <property type="evidence" value="ECO:0007669"/>
    <property type="project" value="InterPro"/>
</dbReference>
<sequence length="460" mass="48643">MPPQDQRGPGRGTTRGGCLEVGVGPPPRLHAGRRTTAVPLPTVARVSDKNLGNALRHRRFLLGRWPWRAFAYVLGTPLLVIVAAVPVGALSAPVMATFSPGMSGSSRAALFVVGLVVLFLGLPWVARPLARVERRRLRLVDPDTRDRPSPRGYRDPATWLEVGYTALLVTVGTVVYGGAFLLAGLPLVFLSAPLVLEMTNGPIALGFTPIVTVEDALGYAAIGLVLLPFVPYAAGLLAAGHAAVARSLLLGDLELVEVTRSRARLVDSFDAERRRIERDLHDGAQEKLVSLTLRLGMARLDVPEDSPAHRNVVAAHEQAKQLMADLRELVRGIHPKVLADRGLVAALEDLAGRSPVPVAVTADVRRLPSHLESTAYFVVAEALTNVARHSGADSATVTAAERDGSLVVEVADDGRGGAVPGGGLAGLADRVAVVDGRMALSSPVGGPTLLRVELPCHRSE</sequence>
<dbReference type="PANTHER" id="PTHR24421">
    <property type="entry name" value="NITRATE/NITRITE SENSOR PROTEIN NARX-RELATED"/>
    <property type="match status" value="1"/>
</dbReference>
<dbReference type="BioCyc" id="SESP1179773:BN6_RS20985-MONOMER"/>
<dbReference type="Gene3D" id="1.20.5.1930">
    <property type="match status" value="1"/>
</dbReference>
<dbReference type="AlphaFoldDB" id="K0K239"/>
<evidence type="ECO:0000256" key="1">
    <source>
        <dbReference type="ARBA" id="ARBA00000085"/>
    </source>
</evidence>
<feature type="domain" description="Signal transduction histidine kinase subgroup 3 dimerisation and phosphoacceptor" evidence="11">
    <location>
        <begin position="272"/>
        <end position="338"/>
    </location>
</feature>
<evidence type="ECO:0000256" key="8">
    <source>
        <dbReference type="ARBA" id="ARBA00023012"/>
    </source>
</evidence>
<evidence type="ECO:0000256" key="10">
    <source>
        <dbReference type="SAM" id="Phobius"/>
    </source>
</evidence>
<reference evidence="13 14" key="1">
    <citation type="journal article" date="2012" name="BMC Genomics">
        <title>Complete genome sequence of Saccharothrix espanaensis DSM 44229T and comparison to the other completely sequenced Pseudonocardiaceae.</title>
        <authorList>
            <person name="Strobel T."/>
            <person name="Al-Dilaimi A."/>
            <person name="Blom J."/>
            <person name="Gessner A."/>
            <person name="Kalinowski J."/>
            <person name="Luzhetska M."/>
            <person name="Puhler A."/>
            <person name="Szczepanowski R."/>
            <person name="Bechthold A."/>
            <person name="Ruckert C."/>
        </authorList>
    </citation>
    <scope>NUCLEOTIDE SEQUENCE [LARGE SCALE GENOMIC DNA]</scope>
    <source>
        <strain evidence="14">ATCC 51144 / DSM 44229 / JCM 9112 / NBRC 15066 / NRRL 15764</strain>
    </source>
</reference>
<comment type="catalytic activity">
    <reaction evidence="1">
        <text>ATP + protein L-histidine = ADP + protein N-phospho-L-histidine.</text>
        <dbReference type="EC" id="2.7.13.3"/>
    </reaction>
</comment>
<evidence type="ECO:0000256" key="9">
    <source>
        <dbReference type="SAM" id="MobiDB-lite"/>
    </source>
</evidence>
<dbReference type="HOGENOM" id="CLU_000445_20_2_11"/>
<keyword evidence="5" id="KW-0547">Nucleotide-binding</keyword>
<evidence type="ECO:0000256" key="4">
    <source>
        <dbReference type="ARBA" id="ARBA00022679"/>
    </source>
</evidence>
<keyword evidence="4" id="KW-0808">Transferase</keyword>
<feature type="region of interest" description="Disordered" evidence="9">
    <location>
        <begin position="1"/>
        <end position="33"/>
    </location>
</feature>
<dbReference type="SUPFAM" id="SSF55874">
    <property type="entry name" value="ATPase domain of HSP90 chaperone/DNA topoisomerase II/histidine kinase"/>
    <property type="match status" value="1"/>
</dbReference>
<keyword evidence="10" id="KW-1133">Transmembrane helix</keyword>
<dbReference type="InterPro" id="IPR050482">
    <property type="entry name" value="Sensor_HK_TwoCompSys"/>
</dbReference>
<proteinExistence type="predicted"/>
<dbReference type="Proteomes" id="UP000006281">
    <property type="component" value="Chromosome"/>
</dbReference>
<gene>
    <name evidence="13" type="ordered locus">BN6_43350</name>
</gene>
<dbReference type="InterPro" id="IPR036890">
    <property type="entry name" value="HATPase_C_sf"/>
</dbReference>
<evidence type="ECO:0000259" key="12">
    <source>
        <dbReference type="Pfam" id="PF13796"/>
    </source>
</evidence>
<feature type="transmembrane region" description="Helical" evidence="10">
    <location>
        <begin position="216"/>
        <end position="239"/>
    </location>
</feature>
<accession>K0K239</accession>
<keyword evidence="8" id="KW-0902">Two-component regulatory system</keyword>
<dbReference type="Pfam" id="PF07730">
    <property type="entry name" value="HisKA_3"/>
    <property type="match status" value="1"/>
</dbReference>
<keyword evidence="10" id="KW-0812">Transmembrane</keyword>
<evidence type="ECO:0000313" key="13">
    <source>
        <dbReference type="EMBL" id="CCH31617.1"/>
    </source>
</evidence>
<evidence type="ECO:0000259" key="11">
    <source>
        <dbReference type="Pfam" id="PF07730"/>
    </source>
</evidence>
<keyword evidence="6" id="KW-0418">Kinase</keyword>
<feature type="domain" description="Putative sensor" evidence="12">
    <location>
        <begin position="90"/>
        <end position="249"/>
    </location>
</feature>
<evidence type="ECO:0000256" key="7">
    <source>
        <dbReference type="ARBA" id="ARBA00022840"/>
    </source>
</evidence>
<feature type="transmembrane region" description="Helical" evidence="10">
    <location>
        <begin position="164"/>
        <end position="196"/>
    </location>
</feature>
<dbReference type="OrthoDB" id="5241729at2"/>
<dbReference type="EC" id="2.7.13.3" evidence="2"/>
<dbReference type="PANTHER" id="PTHR24421:SF10">
    <property type="entry name" value="NITRATE_NITRITE SENSOR PROTEIN NARQ"/>
    <property type="match status" value="1"/>
</dbReference>
<evidence type="ECO:0000256" key="3">
    <source>
        <dbReference type="ARBA" id="ARBA00022553"/>
    </source>
</evidence>
<dbReference type="CDD" id="cd16917">
    <property type="entry name" value="HATPase_UhpB-NarQ-NarX-like"/>
    <property type="match status" value="1"/>
</dbReference>
<dbReference type="InterPro" id="IPR025828">
    <property type="entry name" value="Put_sensor_dom"/>
</dbReference>
<dbReference type="InterPro" id="IPR011712">
    <property type="entry name" value="Sig_transdc_His_kin_sub3_dim/P"/>
</dbReference>
<keyword evidence="10" id="KW-0472">Membrane</keyword>
<dbReference type="Gene3D" id="3.30.565.10">
    <property type="entry name" value="Histidine kinase-like ATPase, C-terminal domain"/>
    <property type="match status" value="1"/>
</dbReference>
<feature type="transmembrane region" description="Helical" evidence="10">
    <location>
        <begin position="108"/>
        <end position="126"/>
    </location>
</feature>
<dbReference type="Pfam" id="PF13796">
    <property type="entry name" value="Sensor"/>
    <property type="match status" value="1"/>
</dbReference>
<evidence type="ECO:0000313" key="14">
    <source>
        <dbReference type="Proteomes" id="UP000006281"/>
    </source>
</evidence>
<keyword evidence="14" id="KW-1185">Reference proteome</keyword>
<dbReference type="GO" id="GO:0016020">
    <property type="term" value="C:membrane"/>
    <property type="evidence" value="ECO:0007669"/>
    <property type="project" value="InterPro"/>
</dbReference>
<name>K0K239_SACES</name>
<feature type="transmembrane region" description="Helical" evidence="10">
    <location>
        <begin position="69"/>
        <end position="96"/>
    </location>
</feature>
<keyword evidence="3" id="KW-0597">Phosphoprotein</keyword>
<evidence type="ECO:0000256" key="2">
    <source>
        <dbReference type="ARBA" id="ARBA00012438"/>
    </source>
</evidence>
<evidence type="ECO:0000256" key="5">
    <source>
        <dbReference type="ARBA" id="ARBA00022741"/>
    </source>
</evidence>
<dbReference type="GO" id="GO:0000155">
    <property type="term" value="F:phosphorelay sensor kinase activity"/>
    <property type="evidence" value="ECO:0007669"/>
    <property type="project" value="InterPro"/>
</dbReference>
<dbReference type="eggNOG" id="COG4585">
    <property type="taxonomic scope" value="Bacteria"/>
</dbReference>
<organism evidence="13 14">
    <name type="scientific">Saccharothrix espanaensis (strain ATCC 51144 / DSM 44229 / JCM 9112 / NBRC 15066 / NRRL 15764)</name>
    <dbReference type="NCBI Taxonomy" id="1179773"/>
    <lineage>
        <taxon>Bacteria</taxon>
        <taxon>Bacillati</taxon>
        <taxon>Actinomycetota</taxon>
        <taxon>Actinomycetes</taxon>
        <taxon>Pseudonocardiales</taxon>
        <taxon>Pseudonocardiaceae</taxon>
        <taxon>Saccharothrix</taxon>
    </lineage>
</organism>
<dbReference type="STRING" id="1179773.BN6_43350"/>
<protein>
    <recommendedName>
        <fullName evidence="2">histidine kinase</fullName>
        <ecNumber evidence="2">2.7.13.3</ecNumber>
    </recommendedName>
</protein>
<dbReference type="PATRIC" id="fig|1179773.3.peg.4339"/>
<keyword evidence="7" id="KW-0067">ATP-binding</keyword>
<dbReference type="GO" id="GO:0005524">
    <property type="term" value="F:ATP binding"/>
    <property type="evidence" value="ECO:0007669"/>
    <property type="project" value="UniProtKB-KW"/>
</dbReference>